<accession>A0A0J7KQV4</accession>
<proteinExistence type="predicted"/>
<keyword evidence="3" id="KW-1185">Reference proteome</keyword>
<keyword evidence="1" id="KW-0472">Membrane</keyword>
<dbReference type="AlphaFoldDB" id="A0A0J7KQV4"/>
<evidence type="ECO:0000313" key="3">
    <source>
        <dbReference type="Proteomes" id="UP000036403"/>
    </source>
</evidence>
<dbReference type="Proteomes" id="UP000036403">
    <property type="component" value="Unassembled WGS sequence"/>
</dbReference>
<organism evidence="2 3">
    <name type="scientific">Lasius niger</name>
    <name type="common">Black garden ant</name>
    <dbReference type="NCBI Taxonomy" id="67767"/>
    <lineage>
        <taxon>Eukaryota</taxon>
        <taxon>Metazoa</taxon>
        <taxon>Ecdysozoa</taxon>
        <taxon>Arthropoda</taxon>
        <taxon>Hexapoda</taxon>
        <taxon>Insecta</taxon>
        <taxon>Pterygota</taxon>
        <taxon>Neoptera</taxon>
        <taxon>Endopterygota</taxon>
        <taxon>Hymenoptera</taxon>
        <taxon>Apocrita</taxon>
        <taxon>Aculeata</taxon>
        <taxon>Formicoidea</taxon>
        <taxon>Formicidae</taxon>
        <taxon>Formicinae</taxon>
        <taxon>Lasius</taxon>
        <taxon>Lasius</taxon>
    </lineage>
</organism>
<dbReference type="PaxDb" id="67767-A0A0J7KQV4"/>
<keyword evidence="1" id="KW-1133">Transmembrane helix</keyword>
<feature type="transmembrane region" description="Helical" evidence="1">
    <location>
        <begin position="63"/>
        <end position="84"/>
    </location>
</feature>
<reference evidence="2 3" key="1">
    <citation type="submission" date="2015-04" db="EMBL/GenBank/DDBJ databases">
        <title>Lasius niger genome sequencing.</title>
        <authorList>
            <person name="Konorov E.A."/>
            <person name="Nikitin M.A."/>
            <person name="Kirill M.V."/>
            <person name="Chang P."/>
        </authorList>
    </citation>
    <scope>NUCLEOTIDE SEQUENCE [LARGE SCALE GENOMIC DNA]</scope>
    <source>
        <tissue evidence="2">Whole</tissue>
    </source>
</reference>
<evidence type="ECO:0000256" key="1">
    <source>
        <dbReference type="SAM" id="Phobius"/>
    </source>
</evidence>
<comment type="caution">
    <text evidence="2">The sequence shown here is derived from an EMBL/GenBank/DDBJ whole genome shotgun (WGS) entry which is preliminary data.</text>
</comment>
<dbReference type="EMBL" id="LBMM01004271">
    <property type="protein sequence ID" value="KMQ92619.1"/>
    <property type="molecule type" value="Genomic_DNA"/>
</dbReference>
<protein>
    <submittedName>
        <fullName evidence="2">Sodium potassium-transporting atpase subunit beta-1-interacting protein isoform x2</fullName>
    </submittedName>
</protein>
<gene>
    <name evidence="2" type="ORF">RF55_7355</name>
</gene>
<keyword evidence="1" id="KW-0812">Transmembrane</keyword>
<evidence type="ECO:0000313" key="2">
    <source>
        <dbReference type="EMBL" id="KMQ92619.1"/>
    </source>
</evidence>
<sequence length="93" mass="10376">MNSASSQKGAEFMLICMMDGFSTQKFCKFTAFTAFVKLCQSSGFTQAVQNTGFVQLSNFFESAFLIMGILILTFVFTCGFEICINHSKYSLEL</sequence>
<name>A0A0J7KQV4_LASNI</name>